<dbReference type="EMBL" id="LFZN01000091">
    <property type="protein sequence ID" value="KXS99477.1"/>
    <property type="molecule type" value="Genomic_DNA"/>
</dbReference>
<keyword evidence="2" id="KW-1185">Reference proteome</keyword>
<evidence type="ECO:0000313" key="2">
    <source>
        <dbReference type="Proteomes" id="UP000070133"/>
    </source>
</evidence>
<accession>A0A139HAL0</accession>
<proteinExistence type="predicted"/>
<dbReference type="Proteomes" id="UP000070133">
    <property type="component" value="Unassembled WGS sequence"/>
</dbReference>
<dbReference type="AlphaFoldDB" id="A0A139HAL0"/>
<gene>
    <name evidence="1" type="ORF">AC578_3765</name>
</gene>
<evidence type="ECO:0000313" key="1">
    <source>
        <dbReference type="EMBL" id="KXS99477.1"/>
    </source>
</evidence>
<comment type="caution">
    <text evidence="1">The sequence shown here is derived from an EMBL/GenBank/DDBJ whole genome shotgun (WGS) entry which is preliminary data.</text>
</comment>
<reference evidence="1 2" key="1">
    <citation type="submission" date="2015-07" db="EMBL/GenBank/DDBJ databases">
        <title>Comparative genomics of the Sigatoka disease complex on banana suggests a link between parallel evolutionary changes in Pseudocercospora fijiensis and Pseudocercospora eumusae and increased virulence on the banana host.</title>
        <authorList>
            <person name="Chang T.-C."/>
            <person name="Salvucci A."/>
            <person name="Crous P.W."/>
            <person name="Stergiopoulos I."/>
        </authorList>
    </citation>
    <scope>NUCLEOTIDE SEQUENCE [LARGE SCALE GENOMIC DNA]</scope>
    <source>
        <strain evidence="1 2">CBS 114824</strain>
    </source>
</reference>
<protein>
    <submittedName>
        <fullName evidence="1">Uncharacterized protein</fullName>
    </submittedName>
</protein>
<organism evidence="1 2">
    <name type="scientific">Pseudocercospora eumusae</name>
    <dbReference type="NCBI Taxonomy" id="321146"/>
    <lineage>
        <taxon>Eukaryota</taxon>
        <taxon>Fungi</taxon>
        <taxon>Dikarya</taxon>
        <taxon>Ascomycota</taxon>
        <taxon>Pezizomycotina</taxon>
        <taxon>Dothideomycetes</taxon>
        <taxon>Dothideomycetidae</taxon>
        <taxon>Mycosphaerellales</taxon>
        <taxon>Mycosphaerellaceae</taxon>
        <taxon>Pseudocercospora</taxon>
    </lineage>
</organism>
<sequence length="132" mass="15383">MRVQQRKRNLQRYDTISITPAERPRGTPRQALEAGDITAKKICTTVSCAVHERGYKPSTNLNLARNRLCSELQQTQSKEDRALEEQAEKLRLKAAEQEAGRKVDEQQESFLMEELFEGDFSWDKEWEDMNDH</sequence>
<name>A0A139HAL0_9PEZI</name>